<name>A0A975Y438_9NOST</name>
<gene>
    <name evidence="1" type="ORF">B6N60_01438</name>
</gene>
<protein>
    <submittedName>
        <fullName evidence="1">Uncharacterized protein</fullName>
    </submittedName>
</protein>
<proteinExistence type="predicted"/>
<organism evidence="1 2">
    <name type="scientific">Richelia sinica FACHB-800</name>
    <dbReference type="NCBI Taxonomy" id="1357546"/>
    <lineage>
        <taxon>Bacteria</taxon>
        <taxon>Bacillati</taxon>
        <taxon>Cyanobacteriota</taxon>
        <taxon>Cyanophyceae</taxon>
        <taxon>Nostocales</taxon>
        <taxon>Nostocaceae</taxon>
        <taxon>Richelia</taxon>
    </lineage>
</organism>
<sequence length="35" mass="3938">MSFLIALIATANTKICTFAISIAKNHFRLHHPPRC</sequence>
<dbReference type="KEGG" id="rsin:B6N60_01438"/>
<evidence type="ECO:0000313" key="1">
    <source>
        <dbReference type="EMBL" id="QXE22752.1"/>
    </source>
</evidence>
<dbReference type="AlphaFoldDB" id="A0A975Y438"/>
<accession>A0A975Y438</accession>
<evidence type="ECO:0000313" key="2">
    <source>
        <dbReference type="Proteomes" id="UP000683511"/>
    </source>
</evidence>
<dbReference type="Proteomes" id="UP000683511">
    <property type="component" value="Chromosome"/>
</dbReference>
<keyword evidence="2" id="KW-1185">Reference proteome</keyword>
<dbReference type="EMBL" id="CP021056">
    <property type="protein sequence ID" value="QXE22752.1"/>
    <property type="molecule type" value="Genomic_DNA"/>
</dbReference>
<reference evidence="1" key="1">
    <citation type="submission" date="2017-04" db="EMBL/GenBank/DDBJ databases">
        <title>Genome deletions in a multicellular cyanobacterial endosymbiont for morphological adaptation in marine diatoms.</title>
        <authorList>
            <person name="Wang Y."/>
            <person name="Gao H."/>
            <person name="Li R."/>
            <person name="Xu X."/>
        </authorList>
    </citation>
    <scope>NUCLEOTIDE SEQUENCE</scope>
    <source>
        <strain evidence="1">FACHB 800</strain>
    </source>
</reference>